<dbReference type="GO" id="GO:0000978">
    <property type="term" value="F:RNA polymerase II cis-regulatory region sequence-specific DNA binding"/>
    <property type="evidence" value="ECO:0007669"/>
    <property type="project" value="InterPro"/>
</dbReference>
<dbReference type="CDD" id="cd06960">
    <property type="entry name" value="NR_DBD_HNF4A"/>
    <property type="match status" value="1"/>
</dbReference>
<evidence type="ECO:0000313" key="15">
    <source>
        <dbReference type="Proteomes" id="UP000008549"/>
    </source>
</evidence>
<dbReference type="GO" id="GO:0008270">
    <property type="term" value="F:zinc ion binding"/>
    <property type="evidence" value="ECO:0007669"/>
    <property type="project" value="UniProtKB-KW"/>
</dbReference>
<dbReference type="InterPro" id="IPR001628">
    <property type="entry name" value="Znf_hrmn_rcpt"/>
</dbReference>
<keyword evidence="4 11" id="KW-0863">Zinc-finger</keyword>
<dbReference type="SMART" id="SM00399">
    <property type="entry name" value="ZnF_C4"/>
    <property type="match status" value="1"/>
</dbReference>
<accession>A8XEV6</accession>
<dbReference type="FunCoup" id="A8XEV6">
    <property type="interactions" value="363"/>
</dbReference>
<evidence type="ECO:0000256" key="4">
    <source>
        <dbReference type="ARBA" id="ARBA00022771"/>
    </source>
</evidence>
<dbReference type="AlphaFoldDB" id="A8XEV6"/>
<dbReference type="PANTHER" id="PTHR46011">
    <property type="entry name" value="NUCLEAR HORMONE RECEPTOR FAMILY MEMBER NHR-86-RELATED"/>
    <property type="match status" value="1"/>
</dbReference>
<dbReference type="PROSITE" id="PS00031">
    <property type="entry name" value="NUCLEAR_REC_DBD_1"/>
    <property type="match status" value="1"/>
</dbReference>
<keyword evidence="15" id="KW-1185">Reference proteome</keyword>
<dbReference type="Proteomes" id="UP000008549">
    <property type="component" value="Unassembled WGS sequence"/>
</dbReference>
<protein>
    <submittedName>
        <fullName evidence="14">Protein CBR-NHR-86</fullName>
    </submittedName>
</protein>
<evidence type="ECO:0000313" key="16">
    <source>
        <dbReference type="WormBase" id="CBG12152"/>
    </source>
</evidence>
<dbReference type="Pfam" id="PF00105">
    <property type="entry name" value="zf-C4"/>
    <property type="match status" value="1"/>
</dbReference>
<reference evidence="14 15" key="1">
    <citation type="journal article" date="2003" name="PLoS Biol.">
        <title>The genome sequence of Caenorhabditis briggsae: a platform for comparative genomics.</title>
        <authorList>
            <person name="Stein L.D."/>
            <person name="Bao Z."/>
            <person name="Blasiar D."/>
            <person name="Blumenthal T."/>
            <person name="Brent M.R."/>
            <person name="Chen N."/>
            <person name="Chinwalla A."/>
            <person name="Clarke L."/>
            <person name="Clee C."/>
            <person name="Coghlan A."/>
            <person name="Coulson A."/>
            <person name="D'Eustachio P."/>
            <person name="Fitch D.H."/>
            <person name="Fulton L.A."/>
            <person name="Fulton R.E."/>
            <person name="Griffiths-Jones S."/>
            <person name="Harris T.W."/>
            <person name="Hillier L.W."/>
            <person name="Kamath R."/>
            <person name="Kuwabara P.E."/>
            <person name="Mardis E.R."/>
            <person name="Marra M.A."/>
            <person name="Miner T.L."/>
            <person name="Minx P."/>
            <person name="Mullikin J.C."/>
            <person name="Plumb R.W."/>
            <person name="Rogers J."/>
            <person name="Schein J.E."/>
            <person name="Sohrmann M."/>
            <person name="Spieth J."/>
            <person name="Stajich J.E."/>
            <person name="Wei C."/>
            <person name="Willey D."/>
            <person name="Wilson R.K."/>
            <person name="Durbin R."/>
            <person name="Waterston R.H."/>
        </authorList>
    </citation>
    <scope>NUCLEOTIDE SEQUENCE [LARGE SCALE GENOMIC DNA]</scope>
    <source>
        <strain evidence="14 15">AF16</strain>
    </source>
</reference>
<evidence type="ECO:0000256" key="9">
    <source>
        <dbReference type="ARBA" id="ARBA00023170"/>
    </source>
</evidence>
<evidence type="ECO:0000256" key="7">
    <source>
        <dbReference type="ARBA" id="ARBA00023125"/>
    </source>
</evidence>
<dbReference type="InParanoid" id="A8XEV6"/>
<sequence>MTTKLEELDSPSSLPTIESSMLPQRERASCAVCREEGDGFHFGAEACRACAAFFRRSVSLDKRYLCRGNNDCDIAANVRCMCRACRFTKCLEVGMNPAGVQQRRDVIGKREMKPDSTNMDLYQALSSIGESVLPTTSSPTPLVGDLPAELIDAMPILTKMRVNYRKMDNARIVIHRKDGQSLFKEKAPKAINYKECEKQSIREVSLVADWISWCFDEFVQLPIDQKVWKQESENSFCPIFQKVLFRNFYTPFNMIEGAFLCHINDTSNAIICPSGDYIDIQNLDKFFYDPDVEQQQLSPDEVKKMFQPSFEIHRRALILPVMAEKVDVYEFFALCTLLFWDFGLEEQTDECVLIGKEVKDRVMRELTFYLRFVKKIQEPAVRVAQLLTLLPAVQRSVRRFQEDIELSTVFNIYAPGKQFYDLVNGKFC</sequence>
<evidence type="ECO:0000259" key="13">
    <source>
        <dbReference type="PROSITE" id="PS51843"/>
    </source>
</evidence>
<evidence type="ECO:0000256" key="2">
    <source>
        <dbReference type="ARBA" id="ARBA00005993"/>
    </source>
</evidence>
<organism evidence="14 15">
    <name type="scientific">Caenorhabditis briggsae</name>
    <dbReference type="NCBI Taxonomy" id="6238"/>
    <lineage>
        <taxon>Eukaryota</taxon>
        <taxon>Metazoa</taxon>
        <taxon>Ecdysozoa</taxon>
        <taxon>Nematoda</taxon>
        <taxon>Chromadorea</taxon>
        <taxon>Rhabditida</taxon>
        <taxon>Rhabditina</taxon>
        <taxon>Rhabditomorpha</taxon>
        <taxon>Rhabditoidea</taxon>
        <taxon>Rhabditidae</taxon>
        <taxon>Peloderinae</taxon>
        <taxon>Caenorhabditis</taxon>
    </lineage>
</organism>
<evidence type="ECO:0000256" key="8">
    <source>
        <dbReference type="ARBA" id="ARBA00023163"/>
    </source>
</evidence>
<dbReference type="FunFam" id="3.30.50.10:FF:000073">
    <property type="entry name" value="Nuclear hormone receptor family member nhr-121"/>
    <property type="match status" value="1"/>
</dbReference>
<dbReference type="eggNOG" id="KOG3575">
    <property type="taxonomic scope" value="Eukaryota"/>
</dbReference>
<gene>
    <name evidence="16" type="primary">nhr-86</name>
    <name evidence="14" type="synonym">Cbr-nhr-86</name>
    <name evidence="16" type="ORF">CBG12152</name>
    <name evidence="14" type="ORF">CBG_12152</name>
</gene>
<keyword evidence="9 11" id="KW-0675">Receptor</keyword>
<dbReference type="InterPro" id="IPR013088">
    <property type="entry name" value="Znf_NHR/GATA"/>
</dbReference>
<dbReference type="Gene3D" id="1.10.565.10">
    <property type="entry name" value="Retinoid X Receptor"/>
    <property type="match status" value="1"/>
</dbReference>
<name>A8XEV6_CAEBR</name>
<evidence type="ECO:0000256" key="3">
    <source>
        <dbReference type="ARBA" id="ARBA00022723"/>
    </source>
</evidence>
<dbReference type="Gene3D" id="3.30.50.10">
    <property type="entry name" value="Erythroid Transcription Factor GATA-1, subunit A"/>
    <property type="match status" value="1"/>
</dbReference>
<proteinExistence type="inferred from homology"/>
<evidence type="ECO:0000256" key="6">
    <source>
        <dbReference type="ARBA" id="ARBA00023015"/>
    </source>
</evidence>
<keyword evidence="5 11" id="KW-0862">Zinc</keyword>
<dbReference type="SMART" id="SM00430">
    <property type="entry name" value="HOLI"/>
    <property type="match status" value="1"/>
</dbReference>
<evidence type="ECO:0000256" key="1">
    <source>
        <dbReference type="ARBA" id="ARBA00004123"/>
    </source>
</evidence>
<dbReference type="PROSITE" id="PS51030">
    <property type="entry name" value="NUCLEAR_REC_DBD_2"/>
    <property type="match status" value="1"/>
</dbReference>
<evidence type="ECO:0000256" key="5">
    <source>
        <dbReference type="ARBA" id="ARBA00022833"/>
    </source>
</evidence>
<dbReference type="GO" id="GO:0003700">
    <property type="term" value="F:DNA-binding transcription factor activity"/>
    <property type="evidence" value="ECO:0000318"/>
    <property type="project" value="GO_Central"/>
</dbReference>
<reference evidence="14 15" key="2">
    <citation type="journal article" date="2011" name="PLoS Genet.">
        <title>Caenorhabditis briggsae recombinant inbred line genotypes reveal inter-strain incompatibility and the evolution of recombination.</title>
        <authorList>
            <person name="Ross J.A."/>
            <person name="Koboldt D.C."/>
            <person name="Staisch J.E."/>
            <person name="Chamberlin H.M."/>
            <person name="Gupta B.P."/>
            <person name="Miller R.D."/>
            <person name="Baird S.E."/>
            <person name="Haag E.S."/>
        </authorList>
    </citation>
    <scope>NUCLEOTIDE SEQUENCE [LARGE SCALE GENOMIC DNA]</scope>
    <source>
        <strain evidence="14 15">AF16</strain>
    </source>
</reference>
<dbReference type="WormBase" id="CBG12152">
    <property type="protein sequence ID" value="CBP40595"/>
    <property type="gene ID" value="WBGene00033146"/>
    <property type="gene designation" value="Cbr-nhr-86"/>
</dbReference>
<dbReference type="GO" id="GO:0006357">
    <property type="term" value="P:regulation of transcription by RNA polymerase II"/>
    <property type="evidence" value="ECO:0000318"/>
    <property type="project" value="GO_Central"/>
</dbReference>
<evidence type="ECO:0000259" key="12">
    <source>
        <dbReference type="PROSITE" id="PS51030"/>
    </source>
</evidence>
<dbReference type="InterPro" id="IPR049636">
    <property type="entry name" value="HNF4-like_DBD"/>
</dbReference>
<evidence type="ECO:0000256" key="10">
    <source>
        <dbReference type="ARBA" id="ARBA00023242"/>
    </source>
</evidence>
<dbReference type="PROSITE" id="PS51843">
    <property type="entry name" value="NR_LBD"/>
    <property type="match status" value="1"/>
</dbReference>
<feature type="domain" description="NR LBD" evidence="13">
    <location>
        <begin position="138"/>
        <end position="426"/>
    </location>
</feature>
<keyword evidence="7 11" id="KW-0238">DNA-binding</keyword>
<dbReference type="Pfam" id="PF00104">
    <property type="entry name" value="Hormone_recep"/>
    <property type="match status" value="1"/>
</dbReference>
<keyword evidence="8 11" id="KW-0804">Transcription</keyword>
<dbReference type="SUPFAM" id="SSF48508">
    <property type="entry name" value="Nuclear receptor ligand-binding domain"/>
    <property type="match status" value="1"/>
</dbReference>
<dbReference type="HOGENOM" id="CLU_007368_1_1_1"/>
<dbReference type="GO" id="GO:0005634">
    <property type="term" value="C:nucleus"/>
    <property type="evidence" value="ECO:0000318"/>
    <property type="project" value="GO_Central"/>
</dbReference>
<dbReference type="EMBL" id="HE600941">
    <property type="protein sequence ID" value="CAP31178.2"/>
    <property type="molecule type" value="Genomic_DNA"/>
</dbReference>
<dbReference type="OMA" id="IHRKDGQ"/>
<keyword evidence="10 11" id="KW-0539">Nucleus</keyword>
<dbReference type="SUPFAM" id="SSF57716">
    <property type="entry name" value="Glucocorticoid receptor-like (DNA-binding domain)"/>
    <property type="match status" value="1"/>
</dbReference>
<dbReference type="STRING" id="6238.A8XEV6"/>
<dbReference type="InterPro" id="IPR000536">
    <property type="entry name" value="Nucl_hrmn_rcpt_lig-bd"/>
</dbReference>
<comment type="similarity">
    <text evidence="2 11">Belongs to the nuclear hormone receptor family.</text>
</comment>
<dbReference type="PANTHER" id="PTHR46011:SF31">
    <property type="entry name" value="NUCLEAR HORMONE RECEPTOR FAMILY MEMBER NHR-86"/>
    <property type="match status" value="1"/>
</dbReference>
<dbReference type="PRINTS" id="PR00047">
    <property type="entry name" value="STROIDFINGER"/>
</dbReference>
<keyword evidence="6 11" id="KW-0805">Transcription regulation</keyword>
<keyword evidence="3 11" id="KW-0479">Metal-binding</keyword>
<comment type="subcellular location">
    <subcellularLocation>
        <location evidence="1 11">Nucleus</location>
    </subcellularLocation>
</comment>
<dbReference type="InterPro" id="IPR035500">
    <property type="entry name" value="NHR-like_dom_sf"/>
</dbReference>
<evidence type="ECO:0000256" key="11">
    <source>
        <dbReference type="RuleBase" id="RU004334"/>
    </source>
</evidence>
<evidence type="ECO:0000313" key="14">
    <source>
        <dbReference type="EMBL" id="CAP31178.2"/>
    </source>
</evidence>
<feature type="domain" description="Nuclear receptor" evidence="12">
    <location>
        <begin position="27"/>
        <end position="102"/>
    </location>
</feature>